<dbReference type="Pfam" id="PF05872">
    <property type="entry name" value="HerA_C"/>
    <property type="match status" value="2"/>
</dbReference>
<dbReference type="InterPro" id="IPR003593">
    <property type="entry name" value="AAA+_ATPase"/>
</dbReference>
<accession>A0A2C9D3B3</accession>
<dbReference type="Proteomes" id="UP000223606">
    <property type="component" value="Chromosome 1"/>
</dbReference>
<dbReference type="InterPro" id="IPR033186">
    <property type="entry name" value="HerA_C"/>
</dbReference>
<dbReference type="EMBL" id="LT960614">
    <property type="protein sequence ID" value="SON54271.1"/>
    <property type="molecule type" value="Genomic_DNA"/>
</dbReference>
<organism evidence="3 4">
    <name type="scientific">Hartmannibacter diazotrophicus</name>
    <dbReference type="NCBI Taxonomy" id="1482074"/>
    <lineage>
        <taxon>Bacteria</taxon>
        <taxon>Pseudomonadati</taxon>
        <taxon>Pseudomonadota</taxon>
        <taxon>Alphaproteobacteria</taxon>
        <taxon>Hyphomicrobiales</taxon>
        <taxon>Pleomorphomonadaceae</taxon>
        <taxon>Hartmannibacter</taxon>
    </lineage>
</organism>
<dbReference type="SMART" id="SM00382">
    <property type="entry name" value="AAA"/>
    <property type="match status" value="1"/>
</dbReference>
<proteinExistence type="predicted"/>
<keyword evidence="4" id="KW-1185">Reference proteome</keyword>
<dbReference type="AlphaFoldDB" id="A0A2C9D3B3"/>
<feature type="domain" description="AAA+ ATPase" evidence="2">
    <location>
        <begin position="18"/>
        <end position="297"/>
    </location>
</feature>
<evidence type="ECO:0000313" key="4">
    <source>
        <dbReference type="Proteomes" id="UP000223606"/>
    </source>
</evidence>
<sequence length="400" mass="42023">MQEQISLSGKAGIPTRYLNRHCLITGATGTGKTVSLMRLAEQCARQGIPVFTADIKGDLSALARSCMVRFLDPFGQGKGDAVAVPVASFGAPALARICGLSPIQSDALAIVFQVAGAIGAPLETLSDLRAVLRTMGTTAGLRDSDFGHVSRGTIGILQRTVTALETDGAASLFRAPCFDVADLLAPRVSVLTADRLIQSPRTYAAFLFWLLSDLYERLPEVGDLDAPRLVFIFDEAHLLFEDAPRALVDKLAQMARLIRSKGVGVVFASQSADDIPDTIRAQLATRIEHSRELPIGTARVRTLDQAGRPVDAGAVPIDMPDCPLGALEEGERPMPAPIDQADTPRAPWAAMGKSEAALLGVILALVGAAGFGALTAWQSGSAGKLAVIAVAIIAAGLARR</sequence>
<evidence type="ECO:0000259" key="2">
    <source>
        <dbReference type="SMART" id="SM00382"/>
    </source>
</evidence>
<dbReference type="PANTHER" id="PTHR30121:SF6">
    <property type="entry name" value="SLR6007 PROTEIN"/>
    <property type="match status" value="1"/>
</dbReference>
<dbReference type="OrthoDB" id="9758751at2"/>
<keyword evidence="1" id="KW-0812">Transmembrane</keyword>
<reference evidence="4" key="1">
    <citation type="submission" date="2017-09" db="EMBL/GenBank/DDBJ databases">
        <title>Genome sequence of Nannocystis excedens DSM 71.</title>
        <authorList>
            <person name="Blom J."/>
        </authorList>
    </citation>
    <scope>NUCLEOTIDE SEQUENCE [LARGE SCALE GENOMIC DNA]</scope>
    <source>
        <strain evidence="4">type strain: E19</strain>
    </source>
</reference>
<dbReference type="KEGG" id="hdi:HDIA_0730"/>
<keyword evidence="1" id="KW-0472">Membrane</keyword>
<evidence type="ECO:0000256" key="1">
    <source>
        <dbReference type="SAM" id="Phobius"/>
    </source>
</evidence>
<feature type="transmembrane region" description="Helical" evidence="1">
    <location>
        <begin position="382"/>
        <end position="398"/>
    </location>
</feature>
<dbReference type="RefSeq" id="WP_099554452.1">
    <property type="nucleotide sequence ID" value="NZ_LT960614.1"/>
</dbReference>
<dbReference type="InterPro" id="IPR027417">
    <property type="entry name" value="P-loop_NTPase"/>
</dbReference>
<evidence type="ECO:0000313" key="3">
    <source>
        <dbReference type="EMBL" id="SON54271.1"/>
    </source>
</evidence>
<dbReference type="Gene3D" id="3.40.50.300">
    <property type="entry name" value="P-loop containing nucleotide triphosphate hydrolases"/>
    <property type="match status" value="2"/>
</dbReference>
<dbReference type="PANTHER" id="PTHR30121">
    <property type="entry name" value="UNCHARACTERIZED PROTEIN YJGR-RELATED"/>
    <property type="match status" value="1"/>
</dbReference>
<dbReference type="SUPFAM" id="SSF52540">
    <property type="entry name" value="P-loop containing nucleoside triphosphate hydrolases"/>
    <property type="match status" value="1"/>
</dbReference>
<dbReference type="InterPro" id="IPR051162">
    <property type="entry name" value="T4SS_component"/>
</dbReference>
<gene>
    <name evidence="3" type="ORF">HDIA_0730</name>
</gene>
<protein>
    <submittedName>
        <fullName evidence="3">Conjugal transfer ATPase TrbE</fullName>
    </submittedName>
</protein>
<keyword evidence="1" id="KW-1133">Transmembrane helix</keyword>
<feature type="transmembrane region" description="Helical" evidence="1">
    <location>
        <begin position="356"/>
        <end position="376"/>
    </location>
</feature>
<name>A0A2C9D3B3_9HYPH</name>